<dbReference type="PROSITE" id="PS51918">
    <property type="entry name" value="RADICAL_SAM"/>
    <property type="match status" value="1"/>
</dbReference>
<accession>A0A096DL31</accession>
<keyword evidence="1" id="KW-0949">S-adenosyl-L-methionine</keyword>
<sequence>MRAPKNINFVITPVGESCNLDCIYCTRNEDSRIYKPINGNDDVLNTLSNLFNSISNSDLKNVVFTWHGGEPTLKSIEFYEKVLNLQDKILYGKKYINVIQTNGLNLNEDYINFFKKAKFYVGISIDGPEYCDNILRFKSEKEFNTVMQNIYLAKKMGLKFSIFMVLHKKNVHRKKEIFEFVSQLHPEMGVAINPLYLKYNLMKESYMISNDEYFEFMKDLYLYMKQNKIELRNNILSNIEDGLFNNRIPRLCHFSNRCNSFISVSENGDLYSTCYFKNEYYLGNINKTSFEDIFLQHIKNNEEINNNILSKKTMFELLGKNEKFKYFQGKGCTKRSKNRVDYYMETMLKLIKYISQYDGGIYENNSAN</sequence>
<evidence type="ECO:0000313" key="8">
    <source>
        <dbReference type="Proteomes" id="UP000029622"/>
    </source>
</evidence>
<evidence type="ECO:0000259" key="6">
    <source>
        <dbReference type="PROSITE" id="PS51918"/>
    </source>
</evidence>
<comment type="similarity">
    <text evidence="5">Belongs to the radical SAM superfamily. Anaerobic sulfatase-maturating enzyme family.</text>
</comment>
<keyword evidence="4" id="KW-0411">Iron-sulfur</keyword>
<evidence type="ECO:0000256" key="5">
    <source>
        <dbReference type="ARBA" id="ARBA00023601"/>
    </source>
</evidence>
<dbReference type="STRING" id="1156417.Y919_08755"/>
<dbReference type="InterPro" id="IPR013785">
    <property type="entry name" value="Aldolase_TIM"/>
</dbReference>
<dbReference type="SFLD" id="SFLDG01386">
    <property type="entry name" value="main_SPASM_domain-containing"/>
    <property type="match status" value="1"/>
</dbReference>
<proteinExistence type="inferred from homology"/>
<dbReference type="CDD" id="cd01335">
    <property type="entry name" value="Radical_SAM"/>
    <property type="match status" value="1"/>
</dbReference>
<dbReference type="SUPFAM" id="SSF102114">
    <property type="entry name" value="Radical SAM enzymes"/>
    <property type="match status" value="1"/>
</dbReference>
<dbReference type="InterPro" id="IPR023867">
    <property type="entry name" value="Sulphatase_maturase_rSAM"/>
</dbReference>
<dbReference type="SFLD" id="SFLDG01067">
    <property type="entry name" value="SPASM/twitch_domain_containing"/>
    <property type="match status" value="1"/>
</dbReference>
<comment type="caution">
    <text evidence="7">The sequence shown here is derived from an EMBL/GenBank/DDBJ whole genome shotgun (WGS) entry which is preliminary data.</text>
</comment>
<dbReference type="SFLD" id="SFLDS00029">
    <property type="entry name" value="Radical_SAM"/>
    <property type="match status" value="1"/>
</dbReference>
<evidence type="ECO:0000256" key="4">
    <source>
        <dbReference type="ARBA" id="ARBA00023014"/>
    </source>
</evidence>
<evidence type="ECO:0000313" key="7">
    <source>
        <dbReference type="EMBL" id="KGG80001.1"/>
    </source>
</evidence>
<evidence type="ECO:0000256" key="2">
    <source>
        <dbReference type="ARBA" id="ARBA00022723"/>
    </source>
</evidence>
<name>A0A096DL31_9FIRM</name>
<dbReference type="EMBL" id="AZTB01000045">
    <property type="protein sequence ID" value="KGG80001.1"/>
    <property type="molecule type" value="Genomic_DNA"/>
</dbReference>
<dbReference type="Gene3D" id="3.20.20.70">
    <property type="entry name" value="Aldolase class I"/>
    <property type="match status" value="1"/>
</dbReference>
<dbReference type="PANTHER" id="PTHR43273">
    <property type="entry name" value="ANAEROBIC SULFATASE-MATURATING ENZYME HOMOLOG ASLB-RELATED"/>
    <property type="match status" value="1"/>
</dbReference>
<dbReference type="AlphaFoldDB" id="A0A096DL31"/>
<dbReference type="PANTHER" id="PTHR43273:SF3">
    <property type="entry name" value="ANAEROBIC SULFATASE-MATURATING ENZYME HOMOLOG ASLB-RELATED"/>
    <property type="match status" value="1"/>
</dbReference>
<evidence type="ECO:0000256" key="3">
    <source>
        <dbReference type="ARBA" id="ARBA00023004"/>
    </source>
</evidence>
<keyword evidence="3" id="KW-0408">Iron</keyword>
<gene>
    <name evidence="7" type="ORF">Y919_08755</name>
</gene>
<dbReference type="InterPro" id="IPR058240">
    <property type="entry name" value="rSAM_sf"/>
</dbReference>
<reference evidence="7 8" key="1">
    <citation type="submission" date="2013-12" db="EMBL/GenBank/DDBJ databases">
        <title>Draft genome sequence of Caloranaerobacter sp. H53214.</title>
        <authorList>
            <person name="Jiang L.J."/>
            <person name="Shao Z.Z."/>
            <person name="Long M.N."/>
        </authorList>
    </citation>
    <scope>NUCLEOTIDE SEQUENCE [LARGE SCALE GENOMIC DNA]</scope>
    <source>
        <strain evidence="7 8">H53214</strain>
    </source>
</reference>
<dbReference type="GO" id="GO:0016491">
    <property type="term" value="F:oxidoreductase activity"/>
    <property type="evidence" value="ECO:0007669"/>
    <property type="project" value="InterPro"/>
</dbReference>
<organism evidence="7 8">
    <name type="scientific">Caloranaerobacter azorensis H53214</name>
    <dbReference type="NCBI Taxonomy" id="1156417"/>
    <lineage>
        <taxon>Bacteria</taxon>
        <taxon>Bacillati</taxon>
        <taxon>Bacillota</taxon>
        <taxon>Tissierellia</taxon>
        <taxon>Tissierellales</taxon>
        <taxon>Thermohalobacteraceae</taxon>
        <taxon>Caloranaerobacter</taxon>
    </lineage>
</organism>
<feature type="domain" description="Radical SAM core" evidence="6">
    <location>
        <begin position="2"/>
        <end position="232"/>
    </location>
</feature>
<dbReference type="Pfam" id="PF04055">
    <property type="entry name" value="Radical_SAM"/>
    <property type="match status" value="1"/>
</dbReference>
<evidence type="ECO:0000256" key="1">
    <source>
        <dbReference type="ARBA" id="ARBA00022691"/>
    </source>
</evidence>
<dbReference type="Proteomes" id="UP000029622">
    <property type="component" value="Unassembled WGS sequence"/>
</dbReference>
<dbReference type="GO" id="GO:0051536">
    <property type="term" value="F:iron-sulfur cluster binding"/>
    <property type="evidence" value="ECO:0007669"/>
    <property type="project" value="UniProtKB-KW"/>
</dbReference>
<dbReference type="RefSeq" id="WP_035164054.1">
    <property type="nucleotide sequence ID" value="NZ_AZTB01000045.1"/>
</dbReference>
<dbReference type="GO" id="GO:0046872">
    <property type="term" value="F:metal ion binding"/>
    <property type="evidence" value="ECO:0007669"/>
    <property type="project" value="UniProtKB-KW"/>
</dbReference>
<dbReference type="InterPro" id="IPR007197">
    <property type="entry name" value="rSAM"/>
</dbReference>
<keyword evidence="2" id="KW-0479">Metal-binding</keyword>
<protein>
    <recommendedName>
        <fullName evidence="6">Radical SAM core domain-containing protein</fullName>
    </recommendedName>
</protein>